<evidence type="ECO:0000256" key="3">
    <source>
        <dbReference type="ARBA" id="ARBA00022630"/>
    </source>
</evidence>
<evidence type="ECO:0000256" key="2">
    <source>
        <dbReference type="ARBA" id="ARBA00006730"/>
    </source>
</evidence>
<dbReference type="OrthoDB" id="246701at2"/>
<feature type="domain" description="FAD dependent oxidoreductase" evidence="10">
    <location>
        <begin position="29"/>
        <end position="328"/>
    </location>
</feature>
<dbReference type="RefSeq" id="WP_093355678.1">
    <property type="nucleotide sequence ID" value="NZ_FOUY01000064.1"/>
</dbReference>
<protein>
    <recommendedName>
        <fullName evidence="7">D-amino-acid oxidase</fullName>
        <ecNumber evidence="6">1.4.3.3</ecNumber>
    </recommendedName>
</protein>
<dbReference type="Gene3D" id="3.40.50.720">
    <property type="entry name" value="NAD(P)-binding Rossmann-like Domain"/>
    <property type="match status" value="1"/>
</dbReference>
<evidence type="ECO:0000256" key="4">
    <source>
        <dbReference type="ARBA" id="ARBA00022827"/>
    </source>
</evidence>
<keyword evidence="4" id="KW-0274">FAD</keyword>
<evidence type="ECO:0000313" key="12">
    <source>
        <dbReference type="Proteomes" id="UP000199614"/>
    </source>
</evidence>
<evidence type="ECO:0000256" key="6">
    <source>
        <dbReference type="ARBA" id="ARBA00039101"/>
    </source>
</evidence>
<dbReference type="PANTHER" id="PTHR11530:SF11">
    <property type="entry name" value="D-ASPARTATE OXIDASE"/>
    <property type="match status" value="1"/>
</dbReference>
<dbReference type="GO" id="GO:0019478">
    <property type="term" value="P:D-amino acid catabolic process"/>
    <property type="evidence" value="ECO:0007669"/>
    <property type="project" value="TreeGrafter"/>
</dbReference>
<evidence type="ECO:0000256" key="8">
    <source>
        <dbReference type="ARBA" id="ARBA00049547"/>
    </source>
</evidence>
<reference evidence="11 12" key="1">
    <citation type="submission" date="2016-10" db="EMBL/GenBank/DDBJ databases">
        <authorList>
            <person name="de Groot N.N."/>
        </authorList>
    </citation>
    <scope>NUCLEOTIDE SEQUENCE [LARGE SCALE GENOMIC DNA]</scope>
    <source>
        <strain evidence="11 12">CGMCC 4.1877</strain>
    </source>
</reference>
<accession>A0A1I5HG38</accession>
<dbReference type="SUPFAM" id="SSF54373">
    <property type="entry name" value="FAD-linked reductases, C-terminal domain"/>
    <property type="match status" value="1"/>
</dbReference>
<evidence type="ECO:0000259" key="10">
    <source>
        <dbReference type="Pfam" id="PF01266"/>
    </source>
</evidence>
<keyword evidence="5" id="KW-0560">Oxidoreductase</keyword>
<dbReference type="EMBL" id="FOUY01000064">
    <property type="protein sequence ID" value="SFO46936.1"/>
    <property type="molecule type" value="Genomic_DNA"/>
</dbReference>
<comment type="similarity">
    <text evidence="2">Belongs to the DAMOX/DASOX family.</text>
</comment>
<sequence length="342" mass="35646">MSTIHPPEHHFQGRPADHGGHGTAGAGPDVVVVGAGVIGLTTGVCLAESGWRVQLLTRSAPAGTTSAVASAMIGPSFGDPSDPETVRARVGIAEFTELAARGDTGVVLRRGRLAARGDASPLPGLTACAPADLPDGFAGGSWARLPLVDMPVYLDHLVGRLHAAGGRIVETEVRSLAELAEYTPRIVHCAGLGARELVGDPQLRPVRGQQVVVENPGLDEFFISAPFEPDWTAYWPHPGHVVLGGSQDDGGTTEPDPVLADRIRARCIAVEPRLATARVLAHQVGLRPVRSAVRLEVEMIGGARCVHNYGHGGTGVTTSWGSAREAVALLVDDPVGQPSISR</sequence>
<comment type="catalytic activity">
    <reaction evidence="8">
        <text>a D-alpha-amino acid + O2 + H2O = a 2-oxocarboxylate + H2O2 + NH4(+)</text>
        <dbReference type="Rhea" id="RHEA:21816"/>
        <dbReference type="ChEBI" id="CHEBI:15377"/>
        <dbReference type="ChEBI" id="CHEBI:15379"/>
        <dbReference type="ChEBI" id="CHEBI:16240"/>
        <dbReference type="ChEBI" id="CHEBI:28938"/>
        <dbReference type="ChEBI" id="CHEBI:35179"/>
        <dbReference type="ChEBI" id="CHEBI:59871"/>
        <dbReference type="EC" id="1.4.3.3"/>
    </reaction>
    <physiologicalReaction direction="left-to-right" evidence="8">
        <dbReference type="Rhea" id="RHEA:21817"/>
    </physiologicalReaction>
</comment>
<dbReference type="SUPFAM" id="SSF51971">
    <property type="entry name" value="Nucleotide-binding domain"/>
    <property type="match status" value="1"/>
</dbReference>
<dbReference type="GO" id="GO:0005737">
    <property type="term" value="C:cytoplasm"/>
    <property type="evidence" value="ECO:0007669"/>
    <property type="project" value="TreeGrafter"/>
</dbReference>
<dbReference type="InterPro" id="IPR023209">
    <property type="entry name" value="DAO"/>
</dbReference>
<dbReference type="GO" id="GO:0003884">
    <property type="term" value="F:D-amino-acid oxidase activity"/>
    <property type="evidence" value="ECO:0007669"/>
    <property type="project" value="UniProtKB-EC"/>
</dbReference>
<dbReference type="Proteomes" id="UP000199614">
    <property type="component" value="Unassembled WGS sequence"/>
</dbReference>
<dbReference type="AlphaFoldDB" id="A0A1I5HG38"/>
<evidence type="ECO:0000256" key="7">
    <source>
        <dbReference type="ARBA" id="ARBA00039751"/>
    </source>
</evidence>
<proteinExistence type="inferred from homology"/>
<evidence type="ECO:0000256" key="9">
    <source>
        <dbReference type="SAM" id="MobiDB-lite"/>
    </source>
</evidence>
<dbReference type="Gene3D" id="3.30.9.10">
    <property type="entry name" value="D-Amino Acid Oxidase, subunit A, domain 2"/>
    <property type="match status" value="1"/>
</dbReference>
<evidence type="ECO:0000256" key="1">
    <source>
        <dbReference type="ARBA" id="ARBA00001974"/>
    </source>
</evidence>
<feature type="region of interest" description="Disordered" evidence="9">
    <location>
        <begin position="1"/>
        <end position="25"/>
    </location>
</feature>
<evidence type="ECO:0000313" key="11">
    <source>
        <dbReference type="EMBL" id="SFO46936.1"/>
    </source>
</evidence>
<evidence type="ECO:0000256" key="5">
    <source>
        <dbReference type="ARBA" id="ARBA00023002"/>
    </source>
</evidence>
<dbReference type="GO" id="GO:0071949">
    <property type="term" value="F:FAD binding"/>
    <property type="evidence" value="ECO:0007669"/>
    <property type="project" value="InterPro"/>
</dbReference>
<keyword evidence="12" id="KW-1185">Reference proteome</keyword>
<name>A0A1I5HG38_PSUAM</name>
<dbReference type="EC" id="1.4.3.3" evidence="6"/>
<dbReference type="STRING" id="260086.SAMN05216207_10644"/>
<dbReference type="InterPro" id="IPR006076">
    <property type="entry name" value="FAD-dep_OxRdtase"/>
</dbReference>
<dbReference type="PANTHER" id="PTHR11530">
    <property type="entry name" value="D-AMINO ACID OXIDASE"/>
    <property type="match status" value="1"/>
</dbReference>
<keyword evidence="3" id="KW-0285">Flavoprotein</keyword>
<feature type="compositionally biased region" description="Basic and acidic residues" evidence="9">
    <location>
        <begin position="1"/>
        <end position="20"/>
    </location>
</feature>
<comment type="cofactor">
    <cofactor evidence="1">
        <name>FAD</name>
        <dbReference type="ChEBI" id="CHEBI:57692"/>
    </cofactor>
</comment>
<gene>
    <name evidence="11" type="ORF">SAMN05216207_10644</name>
</gene>
<dbReference type="Pfam" id="PF01266">
    <property type="entry name" value="DAO"/>
    <property type="match status" value="1"/>
</dbReference>
<organism evidence="11 12">
    <name type="scientific">Pseudonocardia ammonioxydans</name>
    <dbReference type="NCBI Taxonomy" id="260086"/>
    <lineage>
        <taxon>Bacteria</taxon>
        <taxon>Bacillati</taxon>
        <taxon>Actinomycetota</taxon>
        <taxon>Actinomycetes</taxon>
        <taxon>Pseudonocardiales</taxon>
        <taxon>Pseudonocardiaceae</taxon>
        <taxon>Pseudonocardia</taxon>
    </lineage>
</organism>